<dbReference type="EMBL" id="CAICTM010000413">
    <property type="protein sequence ID" value="CAB9510011.1"/>
    <property type="molecule type" value="Genomic_DNA"/>
</dbReference>
<dbReference type="Proteomes" id="UP001153069">
    <property type="component" value="Unassembled WGS sequence"/>
</dbReference>
<dbReference type="SUPFAM" id="SSF52087">
    <property type="entry name" value="CRAL/TRIO domain"/>
    <property type="match status" value="1"/>
</dbReference>
<dbReference type="CDD" id="cd00170">
    <property type="entry name" value="SEC14"/>
    <property type="match status" value="1"/>
</dbReference>
<dbReference type="Gene3D" id="3.40.525.10">
    <property type="entry name" value="CRAL-TRIO lipid binding domain"/>
    <property type="match status" value="1"/>
</dbReference>
<dbReference type="GO" id="GO:0005737">
    <property type="term" value="C:cytoplasm"/>
    <property type="evidence" value="ECO:0007669"/>
    <property type="project" value="TreeGrafter"/>
</dbReference>
<dbReference type="PANTHER" id="PTHR23324">
    <property type="entry name" value="SEC14 RELATED PROTEIN"/>
    <property type="match status" value="1"/>
</dbReference>
<dbReference type="InterPro" id="IPR036865">
    <property type="entry name" value="CRAL-TRIO_dom_sf"/>
</dbReference>
<feature type="domain" description="CRAL-TRIO" evidence="1">
    <location>
        <begin position="94"/>
        <end position="261"/>
    </location>
</feature>
<dbReference type="InterPro" id="IPR051064">
    <property type="entry name" value="SEC14/CRAL-TRIO_domain"/>
</dbReference>
<reference evidence="2" key="1">
    <citation type="submission" date="2020-06" db="EMBL/GenBank/DDBJ databases">
        <authorList>
            <consortium name="Plant Systems Biology data submission"/>
        </authorList>
    </citation>
    <scope>NUCLEOTIDE SEQUENCE</scope>
    <source>
        <strain evidence="2">D6</strain>
    </source>
</reference>
<dbReference type="Pfam" id="PF00650">
    <property type="entry name" value="CRAL_TRIO"/>
    <property type="match status" value="1"/>
</dbReference>
<organism evidence="2 3">
    <name type="scientific">Seminavis robusta</name>
    <dbReference type="NCBI Taxonomy" id="568900"/>
    <lineage>
        <taxon>Eukaryota</taxon>
        <taxon>Sar</taxon>
        <taxon>Stramenopiles</taxon>
        <taxon>Ochrophyta</taxon>
        <taxon>Bacillariophyta</taxon>
        <taxon>Bacillariophyceae</taxon>
        <taxon>Bacillariophycidae</taxon>
        <taxon>Naviculales</taxon>
        <taxon>Naviculaceae</taxon>
        <taxon>Seminavis</taxon>
    </lineage>
</organism>
<name>A0A9N8HD90_9STRA</name>
<proteinExistence type="predicted"/>
<dbReference type="AlphaFoldDB" id="A0A9N8HD90"/>
<comment type="caution">
    <text evidence="2">The sequence shown here is derived from an EMBL/GenBank/DDBJ whole genome shotgun (WGS) entry which is preliminary data.</text>
</comment>
<protein>
    <submittedName>
        <fullName evidence="2">SEC14-like protein 5</fullName>
    </submittedName>
</protein>
<dbReference type="InterPro" id="IPR001251">
    <property type="entry name" value="CRAL-TRIO_dom"/>
</dbReference>
<evidence type="ECO:0000259" key="1">
    <source>
        <dbReference type="PROSITE" id="PS50191"/>
    </source>
</evidence>
<evidence type="ECO:0000313" key="2">
    <source>
        <dbReference type="EMBL" id="CAB9510011.1"/>
    </source>
</evidence>
<keyword evidence="3" id="KW-1185">Reference proteome</keyword>
<evidence type="ECO:0000313" key="3">
    <source>
        <dbReference type="Proteomes" id="UP001153069"/>
    </source>
</evidence>
<dbReference type="PROSITE" id="PS50191">
    <property type="entry name" value="CRAL_TRIO"/>
    <property type="match status" value="1"/>
</dbReference>
<accession>A0A9N8HD90</accession>
<dbReference type="PANTHER" id="PTHR23324:SF83">
    <property type="entry name" value="SEC14-LIKE PROTEIN 2"/>
    <property type="match status" value="1"/>
</dbReference>
<dbReference type="OrthoDB" id="75724at2759"/>
<sequence length="360" mass="41986">MPIHSNLSLSERWSSENFSEMARLWSLSRDDQVKMRQLQQRIADLDHWKNDPFEVIRYYKQCKASLTKTEKMWRHMVSWRLTEDMDSFLTRYQPDEMWHQLPNQMLATTDYEGDPIVVDRVGVADSWGLFKHFGEETMADHLIYIRELYTSPDFWKQHYEPQQGHKVRQYNMIVDLDDLNQGPLKPSLLRVLQRVSRILQDCYTGWEKRIFVIRAPAVFKMAWRLVKYFFDQEKRDAIIFATKSDYLDVLGKYMDLRDLPDIIAPGIGQAKGYPGTYFERVSLQGGPIRKDKLLERQQEEDATEECTSSSFDFDSHRGGAAAANINVKVMTKGVWSRAGPNRGATTVTTTYTSSTCKGTF</sequence>
<gene>
    <name evidence="2" type="ORF">SEMRO_414_G138400.1</name>
</gene>